<evidence type="ECO:0000313" key="2">
    <source>
        <dbReference type="Proteomes" id="UP001153387"/>
    </source>
</evidence>
<organism evidence="1 2">
    <name type="scientific">Cohnella ginsengisoli</name>
    <dbReference type="NCBI Taxonomy" id="425004"/>
    <lineage>
        <taxon>Bacteria</taxon>
        <taxon>Bacillati</taxon>
        <taxon>Bacillota</taxon>
        <taxon>Bacilli</taxon>
        <taxon>Bacillales</taxon>
        <taxon>Paenibacillaceae</taxon>
        <taxon>Cohnella</taxon>
    </lineage>
</organism>
<dbReference type="Proteomes" id="UP001153387">
    <property type="component" value="Unassembled WGS sequence"/>
</dbReference>
<accession>A0A9X4KE47</accession>
<dbReference type="Gene3D" id="2.40.260.10">
    <property type="entry name" value="Sortase"/>
    <property type="match status" value="1"/>
</dbReference>
<gene>
    <name evidence="1" type="ORF">OMP38_05465</name>
</gene>
<dbReference type="EMBL" id="JAPDHZ010000002">
    <property type="protein sequence ID" value="MDG0790358.1"/>
    <property type="molecule type" value="Genomic_DNA"/>
</dbReference>
<comment type="caution">
    <text evidence="1">The sequence shown here is derived from an EMBL/GenBank/DDBJ whole genome shotgun (WGS) entry which is preliminary data.</text>
</comment>
<reference evidence="1 2" key="1">
    <citation type="submission" date="2022-10" db="EMBL/GenBank/DDBJ databases">
        <title>Comparative genomic analysis of Cohnella hashimotonis sp. nov., isolated from the International Space Station.</title>
        <authorList>
            <person name="Simpson A."/>
            <person name="Venkateswaran K."/>
        </authorList>
    </citation>
    <scope>NUCLEOTIDE SEQUENCE [LARGE SCALE GENOMIC DNA]</scope>
    <source>
        <strain evidence="1 2">DSM 18997</strain>
    </source>
</reference>
<keyword evidence="2" id="KW-1185">Reference proteome</keyword>
<evidence type="ECO:0000313" key="1">
    <source>
        <dbReference type="EMBL" id="MDG0790358.1"/>
    </source>
</evidence>
<dbReference type="AlphaFoldDB" id="A0A9X4KE47"/>
<dbReference type="InterPro" id="IPR009835">
    <property type="entry name" value="SrtB"/>
</dbReference>
<proteinExistence type="predicted"/>
<protein>
    <submittedName>
        <fullName evidence="1">Class B sortase</fullName>
    </submittedName>
</protein>
<dbReference type="CDD" id="cd05826">
    <property type="entry name" value="Sortase_B"/>
    <property type="match status" value="1"/>
</dbReference>
<name>A0A9X4KE47_9BACL</name>
<sequence>MFTGKANSMGSPFVDYRTPGDFSGAVTIIYGHYMKNGSMFASLAKHKKQSYYDAHPVMELYTPDGDYTIELFAGIIANGSIEFLRRDFDDDEDYLAYIETLKNASTFRSNVTVRADDRIVALITCSYEFSNARYAVFGKLVPHAEMKRP</sequence>
<dbReference type="InterPro" id="IPR023365">
    <property type="entry name" value="Sortase_dom-sf"/>
</dbReference>
<dbReference type="SUPFAM" id="SSF63817">
    <property type="entry name" value="Sortase"/>
    <property type="match status" value="1"/>
</dbReference>